<gene>
    <name evidence="1" type="ORF">AB3G34_10400</name>
</gene>
<reference evidence="1" key="1">
    <citation type="submission" date="2024-07" db="EMBL/GenBank/DDBJ databases">
        <authorList>
            <person name="Biller S.J."/>
        </authorList>
    </citation>
    <scope>NUCLEOTIDE SEQUENCE</scope>
    <source>
        <strain evidence="1">WC2409</strain>
    </source>
</reference>
<proteinExistence type="predicted"/>
<dbReference type="EMBL" id="CP165625">
    <property type="protein sequence ID" value="XDU94307.1"/>
    <property type="molecule type" value="Genomic_DNA"/>
</dbReference>
<name>A0AB39W0M4_9FLAO</name>
<evidence type="ECO:0008006" key="2">
    <source>
        <dbReference type="Google" id="ProtNLM"/>
    </source>
</evidence>
<organism evidence="1">
    <name type="scientific">Flavobacterium sp. WC2409</name>
    <dbReference type="NCBI Taxonomy" id="3234139"/>
    <lineage>
        <taxon>Bacteria</taxon>
        <taxon>Pseudomonadati</taxon>
        <taxon>Bacteroidota</taxon>
        <taxon>Flavobacteriia</taxon>
        <taxon>Flavobacteriales</taxon>
        <taxon>Flavobacteriaceae</taxon>
        <taxon>Flavobacterium</taxon>
    </lineage>
</organism>
<dbReference type="PROSITE" id="PS51257">
    <property type="entry name" value="PROKAR_LIPOPROTEIN"/>
    <property type="match status" value="1"/>
</dbReference>
<dbReference type="AlphaFoldDB" id="A0AB39W0M4"/>
<protein>
    <recommendedName>
        <fullName evidence="2">Lipoprotein</fullName>
    </recommendedName>
</protein>
<dbReference type="RefSeq" id="WP_367771592.1">
    <property type="nucleotide sequence ID" value="NZ_CP165625.1"/>
</dbReference>
<sequence length="180" mass="21331">MKTAKIIFLILLTFFFFSCKKKEVQKKNFYDFESEVFSEVFTEIVDSTYQDGRLYFKFPDLISIEARKVLLEKDTTRIVLAIDIEKYKLDLKKYNNRKFEFKSISEFPRNTNDEIWETKYDFEFAGALYFYPIKFNSTKEKGTLKVLYGCGTKCGANYEVSIEKENGKWKLEKVEQTGSI</sequence>
<accession>A0AB39W0M4</accession>
<evidence type="ECO:0000313" key="1">
    <source>
        <dbReference type="EMBL" id="XDU94307.1"/>
    </source>
</evidence>